<dbReference type="EMBL" id="JAKELL010000078">
    <property type="protein sequence ID" value="KAH8984255.1"/>
    <property type="molecule type" value="Genomic_DNA"/>
</dbReference>
<keyword evidence="4" id="KW-1185">Reference proteome</keyword>
<evidence type="ECO:0000313" key="4">
    <source>
        <dbReference type="Proteomes" id="UP001201163"/>
    </source>
</evidence>
<gene>
    <name evidence="3" type="ORF">EDB92DRAFT_1950964</name>
</gene>
<evidence type="ECO:0000256" key="2">
    <source>
        <dbReference type="SAM" id="Phobius"/>
    </source>
</evidence>
<feature type="region of interest" description="Disordered" evidence="1">
    <location>
        <begin position="221"/>
        <end position="254"/>
    </location>
</feature>
<keyword evidence="2" id="KW-0472">Membrane</keyword>
<comment type="caution">
    <text evidence="3">The sequence shown here is derived from an EMBL/GenBank/DDBJ whole genome shotgun (WGS) entry which is preliminary data.</text>
</comment>
<feature type="compositionally biased region" description="Basic residues" evidence="1">
    <location>
        <begin position="576"/>
        <end position="590"/>
    </location>
</feature>
<proteinExistence type="predicted"/>
<feature type="transmembrane region" description="Helical" evidence="2">
    <location>
        <begin position="404"/>
        <end position="423"/>
    </location>
</feature>
<name>A0AAD4L8B2_9AGAM</name>
<protein>
    <submittedName>
        <fullName evidence="3">Uncharacterized protein</fullName>
    </submittedName>
</protein>
<evidence type="ECO:0000313" key="3">
    <source>
        <dbReference type="EMBL" id="KAH8984255.1"/>
    </source>
</evidence>
<feature type="transmembrane region" description="Helical" evidence="2">
    <location>
        <begin position="435"/>
        <end position="457"/>
    </location>
</feature>
<keyword evidence="2" id="KW-1133">Transmembrane helix</keyword>
<feature type="region of interest" description="Disordered" evidence="1">
    <location>
        <begin position="351"/>
        <end position="393"/>
    </location>
</feature>
<reference evidence="3" key="1">
    <citation type="submission" date="2022-01" db="EMBL/GenBank/DDBJ databases">
        <title>Comparative genomics reveals a dynamic genome evolution in the ectomycorrhizal milk-cap (Lactarius) mushrooms.</title>
        <authorList>
            <consortium name="DOE Joint Genome Institute"/>
            <person name="Lebreton A."/>
            <person name="Tang N."/>
            <person name="Kuo A."/>
            <person name="LaButti K."/>
            <person name="Drula E."/>
            <person name="Barry K."/>
            <person name="Clum A."/>
            <person name="Lipzen A."/>
            <person name="Mousain D."/>
            <person name="Ng V."/>
            <person name="Wang R."/>
            <person name="Wang X."/>
            <person name="Dai Y."/>
            <person name="Henrissat B."/>
            <person name="Grigoriev I.V."/>
            <person name="Guerin-Laguette A."/>
            <person name="Yu F."/>
            <person name="Martin F.M."/>
        </authorList>
    </citation>
    <scope>NUCLEOTIDE SEQUENCE</scope>
    <source>
        <strain evidence="3">QP</strain>
    </source>
</reference>
<dbReference type="Proteomes" id="UP001201163">
    <property type="component" value="Unassembled WGS sequence"/>
</dbReference>
<evidence type="ECO:0000256" key="1">
    <source>
        <dbReference type="SAM" id="MobiDB-lite"/>
    </source>
</evidence>
<sequence>MIPLVPTVALALVSLLCSAFVILRTVLSTLSPRTLSRRLLPLHYSPPSSRALPPADKSYIWLALCDISALSVFVWEVFAQWSSSSSSANRDSGAISGIGTTSRLWLALTLRQTCFLIVSALILIHVRLRKSVSFGVAHWLLWQASSPLRQRLPGHIFRVGYIAYSSAVAVLNTVMFGCFVGTLIFIKRSLESFHKAQSSNDSAQAALATEEVDAIRDGSTWITSTTSSRPDATTTTSISHSTTRTRLTSQSAATSPEPLRFPFWAPPVPYAYSSLPQTPFPRRDDAPCRDFEPFRRRAQSLRAAALSLSSRNSWITSSFGTHPTLSAWSFPTLSSHQPSRVDEVESFAIASTPSQDRSPVSVRPPPAAVPGVRALDDQTEKTQPSSPPSSAPPPPVIDISVMRILAWLAGVWVPLLFALPYILHLNGSNLQSSKSASVLLTISVTVSSPILALNLLLRHPIPIWSGVFDAPRDPHPVARKYSPSMGSPSPFSDRHTWSPRARQVTAGTGATDGKSHLKRLLGVLSPAPKLSLLPPSNDMKTPQASARNGWPSVEADSVDAVVHASAEDGPRTLVPPRRRAQTLPQHRHPFHLPQRYAQSYRHDYDRPRERENGSLTVSLPGDLRHDPLLGPSNL</sequence>
<feature type="compositionally biased region" description="Low complexity" evidence="1">
    <location>
        <begin position="223"/>
        <end position="254"/>
    </location>
</feature>
<dbReference type="AlphaFoldDB" id="A0AAD4L8B2"/>
<accession>A0AAD4L8B2</accession>
<feature type="compositionally biased region" description="Basic and acidic residues" evidence="1">
    <location>
        <begin position="600"/>
        <end position="612"/>
    </location>
</feature>
<feature type="region of interest" description="Disordered" evidence="1">
    <location>
        <begin position="566"/>
        <end position="634"/>
    </location>
</feature>
<keyword evidence="2" id="KW-0812">Transmembrane</keyword>
<organism evidence="3 4">
    <name type="scientific">Lactarius akahatsu</name>
    <dbReference type="NCBI Taxonomy" id="416441"/>
    <lineage>
        <taxon>Eukaryota</taxon>
        <taxon>Fungi</taxon>
        <taxon>Dikarya</taxon>
        <taxon>Basidiomycota</taxon>
        <taxon>Agaricomycotina</taxon>
        <taxon>Agaricomycetes</taxon>
        <taxon>Russulales</taxon>
        <taxon>Russulaceae</taxon>
        <taxon>Lactarius</taxon>
    </lineage>
</organism>
<feature type="transmembrane region" description="Helical" evidence="2">
    <location>
        <begin position="104"/>
        <end position="126"/>
    </location>
</feature>
<feature type="region of interest" description="Disordered" evidence="1">
    <location>
        <begin position="528"/>
        <end position="550"/>
    </location>
</feature>
<feature type="transmembrane region" description="Helical" evidence="2">
    <location>
        <begin position="161"/>
        <end position="186"/>
    </location>
</feature>